<dbReference type="PANTHER" id="PTHR16515">
    <property type="entry name" value="PR DOMAIN ZINC FINGER PROTEIN"/>
    <property type="match status" value="1"/>
</dbReference>
<dbReference type="PROSITE" id="PS51915">
    <property type="entry name" value="ZAD"/>
    <property type="match status" value="1"/>
</dbReference>
<evidence type="ECO:0000256" key="3">
    <source>
        <dbReference type="ARBA" id="ARBA00022737"/>
    </source>
</evidence>
<feature type="region of interest" description="Disordered" evidence="12">
    <location>
        <begin position="106"/>
        <end position="127"/>
    </location>
</feature>
<dbReference type="STRING" id="105785.A0A2J7QFP3"/>
<keyword evidence="2 11" id="KW-0479">Metal-binding</keyword>
<gene>
    <name evidence="15" type="ORF">B7P43_G01187</name>
</gene>
<feature type="binding site" evidence="11">
    <location>
        <position position="59"/>
    </location>
    <ligand>
        <name>Zn(2+)</name>
        <dbReference type="ChEBI" id="CHEBI:29105"/>
    </ligand>
</feature>
<dbReference type="Pfam" id="PF13894">
    <property type="entry name" value="zf-C2H2_4"/>
    <property type="match status" value="1"/>
</dbReference>
<dbReference type="SUPFAM" id="SSF57667">
    <property type="entry name" value="beta-beta-alpha zinc fingers"/>
    <property type="match status" value="4"/>
</dbReference>
<feature type="domain" description="C2H2-type" evidence="13">
    <location>
        <begin position="752"/>
        <end position="779"/>
    </location>
</feature>
<dbReference type="GO" id="GO:0008270">
    <property type="term" value="F:zinc ion binding"/>
    <property type="evidence" value="ECO:0007669"/>
    <property type="project" value="UniProtKB-UniRule"/>
</dbReference>
<keyword evidence="4 10" id="KW-0863">Zinc-finger</keyword>
<dbReference type="Proteomes" id="UP000235965">
    <property type="component" value="Unassembled WGS sequence"/>
</dbReference>
<evidence type="ECO:0000256" key="2">
    <source>
        <dbReference type="ARBA" id="ARBA00022723"/>
    </source>
</evidence>
<dbReference type="GO" id="GO:0010468">
    <property type="term" value="P:regulation of gene expression"/>
    <property type="evidence" value="ECO:0007669"/>
    <property type="project" value="TreeGrafter"/>
</dbReference>
<evidence type="ECO:0000256" key="12">
    <source>
        <dbReference type="SAM" id="MobiDB-lite"/>
    </source>
</evidence>
<feature type="domain" description="C2H2-type" evidence="13">
    <location>
        <begin position="548"/>
        <end position="575"/>
    </location>
</feature>
<feature type="domain" description="ZAD" evidence="14">
    <location>
        <begin position="11"/>
        <end position="86"/>
    </location>
</feature>
<keyword evidence="5 11" id="KW-0862">Zinc</keyword>
<feature type="compositionally biased region" description="Low complexity" evidence="12">
    <location>
        <begin position="663"/>
        <end position="674"/>
    </location>
</feature>
<dbReference type="GO" id="GO:0005634">
    <property type="term" value="C:nucleus"/>
    <property type="evidence" value="ECO:0007669"/>
    <property type="project" value="UniProtKB-SubCell"/>
</dbReference>
<feature type="domain" description="C2H2-type" evidence="13">
    <location>
        <begin position="695"/>
        <end position="724"/>
    </location>
</feature>
<comment type="caution">
    <text evidence="15">The sequence shown here is derived from an EMBL/GenBank/DDBJ whole genome shotgun (WGS) entry which is preliminary data.</text>
</comment>
<keyword evidence="9" id="KW-0539">Nucleus</keyword>
<dbReference type="Pfam" id="PF00096">
    <property type="entry name" value="zf-C2H2"/>
    <property type="match status" value="5"/>
</dbReference>
<evidence type="ECO:0000256" key="4">
    <source>
        <dbReference type="ARBA" id="ARBA00022771"/>
    </source>
</evidence>
<dbReference type="Gene3D" id="3.40.1800.20">
    <property type="match status" value="1"/>
</dbReference>
<dbReference type="OrthoDB" id="654211at2759"/>
<evidence type="ECO:0000256" key="8">
    <source>
        <dbReference type="ARBA" id="ARBA00023163"/>
    </source>
</evidence>
<evidence type="ECO:0000256" key="7">
    <source>
        <dbReference type="ARBA" id="ARBA00023125"/>
    </source>
</evidence>
<evidence type="ECO:0000256" key="11">
    <source>
        <dbReference type="PROSITE-ProRule" id="PRU01263"/>
    </source>
</evidence>
<organism evidence="15 16">
    <name type="scientific">Cryptotermes secundus</name>
    <dbReference type="NCBI Taxonomy" id="105785"/>
    <lineage>
        <taxon>Eukaryota</taxon>
        <taxon>Metazoa</taxon>
        <taxon>Ecdysozoa</taxon>
        <taxon>Arthropoda</taxon>
        <taxon>Hexapoda</taxon>
        <taxon>Insecta</taxon>
        <taxon>Pterygota</taxon>
        <taxon>Neoptera</taxon>
        <taxon>Polyneoptera</taxon>
        <taxon>Dictyoptera</taxon>
        <taxon>Blattodea</taxon>
        <taxon>Blattoidea</taxon>
        <taxon>Termitoidae</taxon>
        <taxon>Kalotermitidae</taxon>
        <taxon>Cryptotermitinae</taxon>
        <taxon>Cryptotermes</taxon>
    </lineage>
</organism>
<dbReference type="GO" id="GO:0003677">
    <property type="term" value="F:DNA binding"/>
    <property type="evidence" value="ECO:0007669"/>
    <property type="project" value="UniProtKB-KW"/>
</dbReference>
<name>A0A2J7QFP3_9NEOP</name>
<feature type="domain" description="C2H2-type" evidence="13">
    <location>
        <begin position="433"/>
        <end position="455"/>
    </location>
</feature>
<evidence type="ECO:0000313" key="15">
    <source>
        <dbReference type="EMBL" id="PNF27363.1"/>
    </source>
</evidence>
<dbReference type="InterPro" id="IPR012934">
    <property type="entry name" value="Znf_AD"/>
</dbReference>
<feature type="binding site" evidence="11">
    <location>
        <position position="13"/>
    </location>
    <ligand>
        <name>Zn(2+)</name>
        <dbReference type="ChEBI" id="CHEBI:29105"/>
    </ligand>
</feature>
<comment type="subcellular location">
    <subcellularLocation>
        <location evidence="1">Nucleus</location>
    </subcellularLocation>
</comment>
<feature type="region of interest" description="Disordered" evidence="12">
    <location>
        <begin position="337"/>
        <end position="363"/>
    </location>
</feature>
<dbReference type="InterPro" id="IPR050331">
    <property type="entry name" value="Zinc_finger"/>
</dbReference>
<keyword evidence="3" id="KW-0677">Repeat</keyword>
<evidence type="ECO:0000256" key="1">
    <source>
        <dbReference type="ARBA" id="ARBA00004123"/>
    </source>
</evidence>
<dbReference type="FunFam" id="3.30.160.60:FF:001228">
    <property type="entry name" value="Zinc finger protein 236"/>
    <property type="match status" value="1"/>
</dbReference>
<dbReference type="PROSITE" id="PS50157">
    <property type="entry name" value="ZINC_FINGER_C2H2_2"/>
    <property type="match status" value="8"/>
</dbReference>
<keyword evidence="7" id="KW-0238">DNA-binding</keyword>
<dbReference type="Pfam" id="PF07776">
    <property type="entry name" value="zf-AD"/>
    <property type="match status" value="1"/>
</dbReference>
<dbReference type="InParanoid" id="A0A2J7QFP3"/>
<dbReference type="FunFam" id="3.30.160.60:FF:001498">
    <property type="entry name" value="Zinc finger protein 404"/>
    <property type="match status" value="1"/>
</dbReference>
<dbReference type="EMBL" id="NEVH01015296">
    <property type="protein sequence ID" value="PNF27363.1"/>
    <property type="molecule type" value="Genomic_DNA"/>
</dbReference>
<dbReference type="InterPro" id="IPR036236">
    <property type="entry name" value="Znf_C2H2_sf"/>
</dbReference>
<evidence type="ECO:0000256" key="5">
    <source>
        <dbReference type="ARBA" id="ARBA00022833"/>
    </source>
</evidence>
<feature type="compositionally biased region" description="Low complexity" evidence="12">
    <location>
        <begin position="108"/>
        <end position="123"/>
    </location>
</feature>
<dbReference type="Gene3D" id="3.30.160.60">
    <property type="entry name" value="Classic Zinc Finger"/>
    <property type="match status" value="6"/>
</dbReference>
<feature type="binding site" evidence="11">
    <location>
        <position position="16"/>
    </location>
    <ligand>
        <name>Zn(2+)</name>
        <dbReference type="ChEBI" id="CHEBI:29105"/>
    </ligand>
</feature>
<feature type="region of interest" description="Disordered" evidence="12">
    <location>
        <begin position="634"/>
        <end position="679"/>
    </location>
</feature>
<keyword evidence="8" id="KW-0804">Transcription</keyword>
<feature type="domain" description="C2H2-type" evidence="13">
    <location>
        <begin position="405"/>
        <end position="432"/>
    </location>
</feature>
<feature type="binding site" evidence="11">
    <location>
        <position position="62"/>
    </location>
    <ligand>
        <name>Zn(2+)</name>
        <dbReference type="ChEBI" id="CHEBI:29105"/>
    </ligand>
</feature>
<evidence type="ECO:0000256" key="9">
    <source>
        <dbReference type="ARBA" id="ARBA00023242"/>
    </source>
</evidence>
<dbReference type="SMART" id="SM00355">
    <property type="entry name" value="ZnF_C2H2"/>
    <property type="match status" value="8"/>
</dbReference>
<evidence type="ECO:0000256" key="6">
    <source>
        <dbReference type="ARBA" id="ARBA00023015"/>
    </source>
</evidence>
<dbReference type="AlphaFoldDB" id="A0A2J7QFP3"/>
<dbReference type="SUPFAM" id="SSF57716">
    <property type="entry name" value="Glucocorticoid receptor-like (DNA-binding domain)"/>
    <property type="match status" value="1"/>
</dbReference>
<proteinExistence type="predicted"/>
<sequence length="889" mass="99795">MSKISEKEFDMQCRLCTSTEEGHIPIFGPEGECRNLAGKIKECLPVSLEREDALPKSVCKTCAHKLDDYYSFREACVRAEVALESSLKEQQPSAFPLEPECCLQEVEPGNSSVRPSSQSNSGRVPVNSRTLDSVYSAPHLQMSGGGLDIFPRPNSPTMKKLMQRQGLGDLVITPVIPQTPNNLVLPAADNKPKTEVTSCWSRVGHPTLEDYVLMKEDTFTVDSSCFDNNNRAPSRLIASGQIEFHANHSATVPAEQDKDILLAQRRKREILPPMWDVYEKVVFSPGKENSDSSNQNGNSKIMYTVTHRRYIISKGAFPCSLCKRCFRINQGFEREGSESRDLFEDDNSADISNSKSSDYDDHSAGTTNSSNLNMKFFSCHICCKVFPRRSSLKRHQRTHMDRKLFSCPLCQKGFNRKEHLSRHMISHSGGRPYNCDICYKPFTRKEHLSRHRLCHLNALRYSLGDSTRTPDPSIQNSSGETPSVELSGNPSTPSNSTIVQEDDSSSSMVRPFVCDLCGQGFARKEHLLRHQLRTHRTTPEIQDELKPYNCNVCSKNFTRKEHLVRHQKIHMREFLFGSARGVIPGTDVSVSPVLTNRATSSGGTVMKTEPLEGLIPHSNLPGLSISTVPIKVDPSSSCDGTKMKSEDTDANQTVMNGQDDDMSLQSSLQDSVDQTGPSTSAGADIGCGEVVNKPHHCQFCSDKTFTRRSHLVRHFKRFHSDKPLSLVLSSRRRASAQEKQEFERYLLNNGQYWCIICGKTFGRRYHLVRHMKQHGPNEIAHPFHCSACNNSFSQHEYFQTHKCKGSDDLAPQVGQEELNSKTDGEGISAGTEETKDVLKKMPAKRDKRKRSKCNYECVTCGKGFSKKKLLNRHAESHVDLTEDNSQPLY</sequence>
<dbReference type="FunFam" id="3.30.160.60:FF:000100">
    <property type="entry name" value="Zinc finger 45-like"/>
    <property type="match status" value="1"/>
</dbReference>
<keyword evidence="6" id="KW-0805">Transcription regulation</keyword>
<feature type="domain" description="C2H2-type" evidence="13">
    <location>
        <begin position="512"/>
        <end position="540"/>
    </location>
</feature>
<feature type="compositionally biased region" description="Polar residues" evidence="12">
    <location>
        <begin position="465"/>
        <end position="499"/>
    </location>
</feature>
<dbReference type="InterPro" id="IPR013087">
    <property type="entry name" value="Znf_C2H2_type"/>
</dbReference>
<protein>
    <submittedName>
        <fullName evidence="15">Uncharacterized protein</fullName>
    </submittedName>
</protein>
<evidence type="ECO:0000259" key="13">
    <source>
        <dbReference type="PROSITE" id="PS50157"/>
    </source>
</evidence>
<keyword evidence="16" id="KW-1185">Reference proteome</keyword>
<dbReference type="SMART" id="SM00868">
    <property type="entry name" value="zf-AD"/>
    <property type="match status" value="1"/>
</dbReference>
<evidence type="ECO:0000313" key="16">
    <source>
        <dbReference type="Proteomes" id="UP000235965"/>
    </source>
</evidence>
<dbReference type="PANTHER" id="PTHR16515:SF66">
    <property type="entry name" value="C2H2-TYPE DOMAIN-CONTAINING PROTEIN"/>
    <property type="match status" value="1"/>
</dbReference>
<feature type="region of interest" description="Disordered" evidence="12">
    <location>
        <begin position="465"/>
        <end position="504"/>
    </location>
</feature>
<feature type="domain" description="C2H2-type" evidence="13">
    <location>
        <begin position="377"/>
        <end position="404"/>
    </location>
</feature>
<reference evidence="15 16" key="1">
    <citation type="submission" date="2017-12" db="EMBL/GenBank/DDBJ databases">
        <title>Hemimetabolous genomes reveal molecular basis of termite eusociality.</title>
        <authorList>
            <person name="Harrison M.C."/>
            <person name="Jongepier E."/>
            <person name="Robertson H.M."/>
            <person name="Arning N."/>
            <person name="Bitard-Feildel T."/>
            <person name="Chao H."/>
            <person name="Childers C.P."/>
            <person name="Dinh H."/>
            <person name="Doddapaneni H."/>
            <person name="Dugan S."/>
            <person name="Gowin J."/>
            <person name="Greiner C."/>
            <person name="Han Y."/>
            <person name="Hu H."/>
            <person name="Hughes D.S.T."/>
            <person name="Huylmans A.-K."/>
            <person name="Kemena C."/>
            <person name="Kremer L.P.M."/>
            <person name="Lee S.L."/>
            <person name="Lopez-Ezquerra A."/>
            <person name="Mallet L."/>
            <person name="Monroy-Kuhn J.M."/>
            <person name="Moser A."/>
            <person name="Murali S.C."/>
            <person name="Muzny D.M."/>
            <person name="Otani S."/>
            <person name="Piulachs M.-D."/>
            <person name="Poelchau M."/>
            <person name="Qu J."/>
            <person name="Schaub F."/>
            <person name="Wada-Katsumata A."/>
            <person name="Worley K.C."/>
            <person name="Xie Q."/>
            <person name="Ylla G."/>
            <person name="Poulsen M."/>
            <person name="Gibbs R.A."/>
            <person name="Schal C."/>
            <person name="Richards S."/>
            <person name="Belles X."/>
            <person name="Korb J."/>
            <person name="Bornberg-Bauer E."/>
        </authorList>
    </citation>
    <scope>NUCLEOTIDE SEQUENCE [LARGE SCALE GENOMIC DNA]</scope>
    <source>
        <tissue evidence="15">Whole body</tissue>
    </source>
</reference>
<accession>A0A2J7QFP3</accession>
<dbReference type="PROSITE" id="PS00028">
    <property type="entry name" value="ZINC_FINGER_C2H2_1"/>
    <property type="match status" value="7"/>
</dbReference>
<evidence type="ECO:0000256" key="10">
    <source>
        <dbReference type="PROSITE-ProRule" id="PRU00042"/>
    </source>
</evidence>
<evidence type="ECO:0000259" key="14">
    <source>
        <dbReference type="PROSITE" id="PS51915"/>
    </source>
</evidence>
<feature type="domain" description="C2H2-type" evidence="13">
    <location>
        <begin position="855"/>
        <end position="882"/>
    </location>
</feature>